<proteinExistence type="predicted"/>
<evidence type="ECO:0000313" key="4">
    <source>
        <dbReference type="EMBL" id="AND39361.1"/>
    </source>
</evidence>
<dbReference type="Pfam" id="PF13519">
    <property type="entry name" value="VWA_2"/>
    <property type="match status" value="1"/>
</dbReference>
<reference evidence="4 5" key="1">
    <citation type="submission" date="2016-04" db="EMBL/GenBank/DDBJ databases">
        <title>Complete genome sequence of Bacillus oceanisediminis strain 2691.</title>
        <authorList>
            <person name="Jeong H."/>
            <person name="Kim H.J."/>
            <person name="Lee D.-W."/>
        </authorList>
    </citation>
    <scope>NUCLEOTIDE SEQUENCE [LARGE SCALE GENOMIC DNA]</scope>
    <source>
        <strain evidence="4 5">2691</strain>
    </source>
</reference>
<dbReference type="RefSeq" id="WP_019381754.1">
    <property type="nucleotide sequence ID" value="NZ_CP015506.1"/>
</dbReference>
<evidence type="ECO:0000259" key="2">
    <source>
        <dbReference type="Pfam" id="PF07584"/>
    </source>
</evidence>
<organism evidence="4 5">
    <name type="scientific">Cytobacillus oceanisediminis 2691</name>
    <dbReference type="NCBI Taxonomy" id="1196031"/>
    <lineage>
        <taxon>Bacteria</taxon>
        <taxon>Bacillati</taxon>
        <taxon>Bacillota</taxon>
        <taxon>Bacilli</taxon>
        <taxon>Bacillales</taxon>
        <taxon>Bacillaceae</taxon>
        <taxon>Cytobacillus</taxon>
    </lineage>
</organism>
<dbReference type="Proteomes" id="UP000077856">
    <property type="component" value="Chromosome"/>
</dbReference>
<keyword evidence="1" id="KW-0812">Transmembrane</keyword>
<feature type="domain" description="Aerotolerance regulator N-terminal" evidence="2">
    <location>
        <begin position="1"/>
        <end position="78"/>
    </location>
</feature>
<feature type="transmembrane region" description="Helical" evidence="1">
    <location>
        <begin position="59"/>
        <end position="80"/>
    </location>
</feature>
<dbReference type="Pfam" id="PF07584">
    <property type="entry name" value="BatA"/>
    <property type="match status" value="1"/>
</dbReference>
<dbReference type="STRING" id="1196031.A361_09555"/>
<feature type="transmembrane region" description="Helical" evidence="1">
    <location>
        <begin position="565"/>
        <end position="584"/>
    </location>
</feature>
<dbReference type="InterPro" id="IPR002035">
    <property type="entry name" value="VWF_A"/>
</dbReference>
<evidence type="ECO:0000259" key="3">
    <source>
        <dbReference type="Pfam" id="PF13519"/>
    </source>
</evidence>
<accession>A0A161J584</accession>
<name>A0A161J584_9BACI</name>
<sequence length="590" mass="66448">MQFLNPIYFVLAIFIGAVILFYFFRKQYTEKTVSSNLLWEQVLNEWRASPWLKNLQQNLLFWLQLLALILLMLALVRPFWLEDSLKGEHLIIIIDPSASMSAEHGGKSRFEMAKEEMLDLAGKLNGHQVTLIKAGEKNEILLSREDDPNAIRRTIDGLKLTYEHENMDKAILLAGSLSSGKDTALHIFSDSAVKNDLMEELAGLYTVAHNIGEDARNVSLQSFGTAAAGDGISAIAVIENQSSENIETGFTVQFEDEVLFEQNLSLKANEQTTVQIKNLPEKPYYEASVSINDGYRADNFAASIYTDPKPKVYTMGDVNPFAVKGFQTIGAELLQTDPAALKGFEMKGVVVAEGSTLSELPELPMIFFNTGKEKTKLKEAISGDEDPLFEYADFGRVYISSASAALKGEWETVLKSGDIPLIQRGMQNGQPIIIVNFDLSDTDWPLLPGFPIFLYNSYQWLSQQSDFLGYFSAGEERWINIGKGNGRWEIFNNKDENLYSLDLNKENFKAPVIPGTYQAVSGNQIYYFSVLLDEREKNAEIAESFTVNDKSSEKNSMIQRPNESLWFWLALIAFILIAIEWEVYRRGHRG</sequence>
<evidence type="ECO:0008006" key="6">
    <source>
        <dbReference type="Google" id="ProtNLM"/>
    </source>
</evidence>
<gene>
    <name evidence="4" type="ORF">A361_09555</name>
</gene>
<dbReference type="EMBL" id="CP015506">
    <property type="protein sequence ID" value="AND39361.1"/>
    <property type="molecule type" value="Genomic_DNA"/>
</dbReference>
<dbReference type="PANTHER" id="PTHR37464:SF1">
    <property type="entry name" value="BLL2463 PROTEIN"/>
    <property type="match status" value="1"/>
</dbReference>
<evidence type="ECO:0000313" key="5">
    <source>
        <dbReference type="Proteomes" id="UP000077856"/>
    </source>
</evidence>
<dbReference type="Gene3D" id="3.40.50.410">
    <property type="entry name" value="von Willebrand factor, type A domain"/>
    <property type="match status" value="1"/>
</dbReference>
<dbReference type="eggNOG" id="COG2304">
    <property type="taxonomic scope" value="Bacteria"/>
</dbReference>
<keyword evidence="1" id="KW-1133">Transmembrane helix</keyword>
<dbReference type="InterPro" id="IPR024163">
    <property type="entry name" value="Aerotolerance_reg_N"/>
</dbReference>
<evidence type="ECO:0000256" key="1">
    <source>
        <dbReference type="SAM" id="Phobius"/>
    </source>
</evidence>
<keyword evidence="1" id="KW-0472">Membrane</keyword>
<dbReference type="SUPFAM" id="SSF53300">
    <property type="entry name" value="vWA-like"/>
    <property type="match status" value="1"/>
</dbReference>
<feature type="domain" description="VWFA" evidence="3">
    <location>
        <begin position="90"/>
        <end position="190"/>
    </location>
</feature>
<dbReference type="PANTHER" id="PTHR37464">
    <property type="entry name" value="BLL2463 PROTEIN"/>
    <property type="match status" value="1"/>
</dbReference>
<dbReference type="KEGG" id="bon:A361_09555"/>
<feature type="transmembrane region" description="Helical" evidence="1">
    <location>
        <begin position="6"/>
        <end position="24"/>
    </location>
</feature>
<protein>
    <recommendedName>
        <fullName evidence="6">VWFA domain-containing protein</fullName>
    </recommendedName>
</protein>
<dbReference type="AlphaFoldDB" id="A0A161J584"/>
<dbReference type="InterPro" id="IPR036465">
    <property type="entry name" value="vWFA_dom_sf"/>
</dbReference>